<evidence type="ECO:0000256" key="1">
    <source>
        <dbReference type="SAM" id="MobiDB-lite"/>
    </source>
</evidence>
<protein>
    <submittedName>
        <fullName evidence="2">Uncharacterized protein</fullName>
    </submittedName>
</protein>
<keyword evidence="3" id="KW-1185">Reference proteome</keyword>
<evidence type="ECO:0000313" key="3">
    <source>
        <dbReference type="Proteomes" id="UP001480595"/>
    </source>
</evidence>
<dbReference type="EMBL" id="JAQQWL010000001">
    <property type="protein sequence ID" value="KAK8090660.1"/>
    <property type="molecule type" value="Genomic_DNA"/>
</dbReference>
<reference evidence="2 3" key="1">
    <citation type="submission" date="2023-01" db="EMBL/GenBank/DDBJ databases">
        <title>Analysis of 21 Apiospora genomes using comparative genomics revels a genus with tremendous synthesis potential of carbohydrate active enzymes and secondary metabolites.</title>
        <authorList>
            <person name="Sorensen T."/>
        </authorList>
    </citation>
    <scope>NUCLEOTIDE SEQUENCE [LARGE SCALE GENOMIC DNA]</scope>
    <source>
        <strain evidence="2 3">CBS 135458</strain>
    </source>
</reference>
<accession>A0ABR1X5E3</accession>
<organism evidence="2 3">
    <name type="scientific">Apiospora phragmitis</name>
    <dbReference type="NCBI Taxonomy" id="2905665"/>
    <lineage>
        <taxon>Eukaryota</taxon>
        <taxon>Fungi</taxon>
        <taxon>Dikarya</taxon>
        <taxon>Ascomycota</taxon>
        <taxon>Pezizomycotina</taxon>
        <taxon>Sordariomycetes</taxon>
        <taxon>Xylariomycetidae</taxon>
        <taxon>Amphisphaeriales</taxon>
        <taxon>Apiosporaceae</taxon>
        <taxon>Apiospora</taxon>
    </lineage>
</organism>
<proteinExistence type="predicted"/>
<dbReference type="GeneID" id="92084637"/>
<comment type="caution">
    <text evidence="2">The sequence shown here is derived from an EMBL/GenBank/DDBJ whole genome shotgun (WGS) entry which is preliminary data.</text>
</comment>
<feature type="region of interest" description="Disordered" evidence="1">
    <location>
        <begin position="122"/>
        <end position="236"/>
    </location>
</feature>
<dbReference type="Proteomes" id="UP001480595">
    <property type="component" value="Unassembled WGS sequence"/>
</dbReference>
<dbReference type="RefSeq" id="XP_066722206.1">
    <property type="nucleotide sequence ID" value="XM_066851574.1"/>
</dbReference>
<feature type="compositionally biased region" description="Basic and acidic residues" evidence="1">
    <location>
        <begin position="164"/>
        <end position="189"/>
    </location>
</feature>
<evidence type="ECO:0000313" key="2">
    <source>
        <dbReference type="EMBL" id="KAK8090660.1"/>
    </source>
</evidence>
<name>A0ABR1X5E3_9PEZI</name>
<gene>
    <name evidence="2" type="ORF">PG994_000165</name>
</gene>
<sequence>MSAGPASPQYSHFTSRQWTLRSCVTYEILRRNFYPEELSRCIAGTWSNIRSPKGFNKGLWNEANKRLQDEYPAWLDTPDKVEKLKSFYEMMRNLRLEDEEGVAEAGADFNAETLSRLEEVDAKKGVAQDAPSSWSPGPADPPSNSHEEGEVAAVSSPHAQAAKAPEKTAEEKPPAEEKAQDPRQQESKHSQWPPCSWSASDETQAGEWVGRKSDTDSSGSSRDTSGRKRTQGPWAQ</sequence>